<dbReference type="EMBL" id="CP011097">
    <property type="protein sequence ID" value="AJZ75156.2"/>
    <property type="molecule type" value="Genomic_DNA"/>
</dbReference>
<sequence>MIYQIMEALLFEQNSSMLFFMYMISGILGAVISVYFLKIYRVISSAHICGLVIGFALVAFSDFFFSMTIDVTNNREIYNVLHWLRLSFVSYGFIVIGLVYYFKKYTEKKFKMVIKTALISLIPIGLSLVVTGIGNSFLPDFHQYNEYFRILNLVALGYIILKIGSNSELQTRSDLFVLPVGFGIVFLSQYLRLLFTVDPTSLTLIISGVLKIAGLGIIIIALARKPKNPVIIKKSF</sequence>
<reference evidence="2 3" key="1">
    <citation type="journal article" date="2016" name="Sci. Rep.">
        <title>A novel ammonia-oxidizing archaeon from wastewater treatment plant: Its enrichment, physiological and genomic characteristics.</title>
        <authorList>
            <person name="Li Y."/>
            <person name="Ding K."/>
            <person name="Wen X."/>
            <person name="Zhang B."/>
            <person name="Shen B."/>
            <person name="Yang Y."/>
        </authorList>
    </citation>
    <scope>NUCLEOTIDE SEQUENCE [LARGE SCALE GENOMIC DNA]</scope>
    <source>
        <strain evidence="2 3">SAT1</strain>
    </source>
</reference>
<protein>
    <submittedName>
        <fullName evidence="2">Uncharacterized protein</fullName>
    </submittedName>
</protein>
<accession>A0A3G1B5H4</accession>
<feature type="transmembrane region" description="Helical" evidence="1">
    <location>
        <begin position="147"/>
        <end position="163"/>
    </location>
</feature>
<organism evidence="2 3">
    <name type="scientific">Candidatus Nitrosotenuis cloacae</name>
    <dbReference type="NCBI Taxonomy" id="1603555"/>
    <lineage>
        <taxon>Archaea</taxon>
        <taxon>Nitrososphaerota</taxon>
        <taxon>Candidatus Nitrosotenuis</taxon>
    </lineage>
</organism>
<keyword evidence="3" id="KW-1185">Reference proteome</keyword>
<name>A0A3G1B5H4_9ARCH</name>
<gene>
    <name evidence="2" type="ORF">SU86_000735</name>
</gene>
<feature type="transmembrane region" description="Helical" evidence="1">
    <location>
        <begin position="175"/>
        <end position="195"/>
    </location>
</feature>
<feature type="transmembrane region" description="Helical" evidence="1">
    <location>
        <begin position="114"/>
        <end position="135"/>
    </location>
</feature>
<dbReference type="KEGG" id="tah:SU86_000735"/>
<evidence type="ECO:0000313" key="2">
    <source>
        <dbReference type="EMBL" id="AJZ75156.2"/>
    </source>
</evidence>
<proteinExistence type="predicted"/>
<feature type="transmembrane region" description="Helical" evidence="1">
    <location>
        <begin position="81"/>
        <end position="102"/>
    </location>
</feature>
<keyword evidence="1" id="KW-0472">Membrane</keyword>
<keyword evidence="1" id="KW-0812">Transmembrane</keyword>
<dbReference type="AlphaFoldDB" id="A0A3G1B5H4"/>
<dbReference type="Proteomes" id="UP000266745">
    <property type="component" value="Chromosome"/>
</dbReference>
<feature type="transmembrane region" description="Helical" evidence="1">
    <location>
        <begin position="19"/>
        <end position="37"/>
    </location>
</feature>
<dbReference type="STRING" id="1603555.SU86_000735"/>
<evidence type="ECO:0000313" key="3">
    <source>
        <dbReference type="Proteomes" id="UP000266745"/>
    </source>
</evidence>
<keyword evidence="1" id="KW-1133">Transmembrane helix</keyword>
<feature type="transmembrane region" description="Helical" evidence="1">
    <location>
        <begin position="201"/>
        <end position="223"/>
    </location>
</feature>
<evidence type="ECO:0000256" key="1">
    <source>
        <dbReference type="SAM" id="Phobius"/>
    </source>
</evidence>
<feature type="transmembrane region" description="Helical" evidence="1">
    <location>
        <begin position="49"/>
        <end position="69"/>
    </location>
</feature>